<name>A0A0J6T7E9_9HYPH</name>
<dbReference type="InterPro" id="IPR039261">
    <property type="entry name" value="FNR_nucleotide-bd"/>
</dbReference>
<dbReference type="InterPro" id="IPR039374">
    <property type="entry name" value="SIP_fam"/>
</dbReference>
<sequence length="353" mass="38123">MTVLITEAEIALADPCALAARLVEHLVEHGVTFETRDGSTVADLGKGTGTMTVRPGTLTVRVEAADDGDLEMVRSVMASHIVEFAPEPIAIRWSGFSGDGALFSNFRELRLVSAADVTPLLRRLTFAGADLARFASADDLHVRLYLPPPGLAVPEWPRLGADGRTLWPPDERRPALRYYTIRRVDPERGLVEIDFVRHVDGGPGAEFAETARPGAVVGMAGPVGRTIGPAAFHVLAGDETALPAIARVLEGLDSAARGRVLVEVAGPQEEIPLAAPPGLTVRWLHRNGAPAGAPDRLLPAVRDGVWPEDGDVFVWIGCEFALAKTLRRYVERERGLPKSRHLIVGYWTRERAG</sequence>
<dbReference type="InterPro" id="IPR017938">
    <property type="entry name" value="Riboflavin_synthase-like_b-brl"/>
</dbReference>
<dbReference type="Gene3D" id="3.40.50.80">
    <property type="entry name" value="Nucleotide-binding domain of ferredoxin-NADP reductase (FNR) module"/>
    <property type="match status" value="1"/>
</dbReference>
<dbReference type="Gene3D" id="2.40.30.10">
    <property type="entry name" value="Translation factors"/>
    <property type="match status" value="1"/>
</dbReference>
<dbReference type="PANTHER" id="PTHR30157:SF0">
    <property type="entry name" value="NADPH-DEPENDENT FERRIC-CHELATE REDUCTASE"/>
    <property type="match status" value="1"/>
</dbReference>
<feature type="domain" description="FAD-binding FR-type" evidence="2">
    <location>
        <begin position="104"/>
        <end position="229"/>
    </location>
</feature>
<comment type="similarity">
    <text evidence="1">Belongs to the SIP oxidoreductase family.</text>
</comment>
<dbReference type="CDD" id="cd06193">
    <property type="entry name" value="siderophore_interacting"/>
    <property type="match status" value="1"/>
</dbReference>
<organism evidence="3 4">
    <name type="scientific">Methylobacterium aquaticum</name>
    <dbReference type="NCBI Taxonomy" id="270351"/>
    <lineage>
        <taxon>Bacteria</taxon>
        <taxon>Pseudomonadati</taxon>
        <taxon>Pseudomonadota</taxon>
        <taxon>Alphaproteobacteria</taxon>
        <taxon>Hyphomicrobiales</taxon>
        <taxon>Methylobacteriaceae</taxon>
        <taxon>Methylobacterium</taxon>
    </lineage>
</organism>
<dbReference type="InterPro" id="IPR007037">
    <property type="entry name" value="SIP_rossman_dom"/>
</dbReference>
<dbReference type="InterPro" id="IPR014543">
    <property type="entry name" value="UCP028291"/>
</dbReference>
<evidence type="ECO:0000259" key="2">
    <source>
        <dbReference type="PROSITE" id="PS51384"/>
    </source>
</evidence>
<dbReference type="OrthoDB" id="9814826at2"/>
<dbReference type="PATRIC" id="fig|270351.6.peg.6431"/>
<proteinExistence type="inferred from homology"/>
<dbReference type="Gene3D" id="3.30.310.50">
    <property type="entry name" value="Alpha-D-phosphohexomutase, C-terminal domain"/>
    <property type="match status" value="1"/>
</dbReference>
<dbReference type="Proteomes" id="UP000035929">
    <property type="component" value="Unassembled WGS sequence"/>
</dbReference>
<dbReference type="PANTHER" id="PTHR30157">
    <property type="entry name" value="FERRIC REDUCTASE, NADPH-DEPENDENT"/>
    <property type="match status" value="1"/>
</dbReference>
<gene>
    <name evidence="3" type="ORF">VP06_00705</name>
</gene>
<evidence type="ECO:0000256" key="1">
    <source>
        <dbReference type="ARBA" id="ARBA00035644"/>
    </source>
</evidence>
<reference evidence="3 4" key="1">
    <citation type="submission" date="2015-03" db="EMBL/GenBank/DDBJ databases">
        <title>Genome sequencing of Methylobacterium aquaticum DSM16371 type strain.</title>
        <authorList>
            <person name="Chaudhry V."/>
            <person name="Patil P.B."/>
        </authorList>
    </citation>
    <scope>NUCLEOTIDE SEQUENCE [LARGE SCALE GENOMIC DNA]</scope>
    <source>
        <strain evidence="3 4">DSM 16371</strain>
    </source>
</reference>
<accession>A0A0J6T7E9</accession>
<dbReference type="InterPro" id="IPR017927">
    <property type="entry name" value="FAD-bd_FR_type"/>
</dbReference>
<comment type="caution">
    <text evidence="3">The sequence shown here is derived from an EMBL/GenBank/DDBJ whole genome shotgun (WGS) entry which is preliminary data.</text>
</comment>
<evidence type="ECO:0000313" key="3">
    <source>
        <dbReference type="EMBL" id="KMO41473.1"/>
    </source>
</evidence>
<dbReference type="RefSeq" id="WP_048461908.1">
    <property type="nucleotide sequence ID" value="NZ_LABX01000006.1"/>
</dbReference>
<dbReference type="AlphaFoldDB" id="A0A0J6T7E9"/>
<dbReference type="Pfam" id="PF09981">
    <property type="entry name" value="DUF2218"/>
    <property type="match status" value="1"/>
</dbReference>
<dbReference type="Pfam" id="PF08021">
    <property type="entry name" value="FAD_binding_9"/>
    <property type="match status" value="1"/>
</dbReference>
<dbReference type="SUPFAM" id="SSF63380">
    <property type="entry name" value="Riboflavin synthase domain-like"/>
    <property type="match status" value="1"/>
</dbReference>
<dbReference type="PROSITE" id="PS51384">
    <property type="entry name" value="FAD_FR"/>
    <property type="match status" value="1"/>
</dbReference>
<dbReference type="Pfam" id="PF04954">
    <property type="entry name" value="SIP"/>
    <property type="match status" value="1"/>
</dbReference>
<evidence type="ECO:0000313" key="4">
    <source>
        <dbReference type="Proteomes" id="UP000035929"/>
    </source>
</evidence>
<dbReference type="InterPro" id="IPR013113">
    <property type="entry name" value="SIP_FAD-bd"/>
</dbReference>
<dbReference type="GO" id="GO:0016491">
    <property type="term" value="F:oxidoreductase activity"/>
    <property type="evidence" value="ECO:0007669"/>
    <property type="project" value="InterPro"/>
</dbReference>
<dbReference type="EMBL" id="LABX01000006">
    <property type="protein sequence ID" value="KMO41473.1"/>
    <property type="molecule type" value="Genomic_DNA"/>
</dbReference>
<protein>
    <recommendedName>
        <fullName evidence="2">FAD-binding FR-type domain-containing protein</fullName>
    </recommendedName>
</protein>